<accession>A0A8S3JNS0</accession>
<proteinExistence type="predicted"/>
<organism evidence="1 2">
    <name type="scientific">Rotaria magnacalcarata</name>
    <dbReference type="NCBI Taxonomy" id="392030"/>
    <lineage>
        <taxon>Eukaryota</taxon>
        <taxon>Metazoa</taxon>
        <taxon>Spiralia</taxon>
        <taxon>Gnathifera</taxon>
        <taxon>Rotifera</taxon>
        <taxon>Eurotatoria</taxon>
        <taxon>Bdelloidea</taxon>
        <taxon>Philodinida</taxon>
        <taxon>Philodinidae</taxon>
        <taxon>Rotaria</taxon>
    </lineage>
</organism>
<dbReference type="EMBL" id="CAJOBJ010364121">
    <property type="protein sequence ID" value="CAF5219978.1"/>
    <property type="molecule type" value="Genomic_DNA"/>
</dbReference>
<dbReference type="Proteomes" id="UP000681720">
    <property type="component" value="Unassembled WGS sequence"/>
</dbReference>
<protein>
    <submittedName>
        <fullName evidence="1">Uncharacterized protein</fullName>
    </submittedName>
</protein>
<evidence type="ECO:0000313" key="1">
    <source>
        <dbReference type="EMBL" id="CAF5219978.1"/>
    </source>
</evidence>
<reference evidence="1" key="1">
    <citation type="submission" date="2021-02" db="EMBL/GenBank/DDBJ databases">
        <authorList>
            <person name="Nowell W R."/>
        </authorList>
    </citation>
    <scope>NUCLEOTIDE SEQUENCE</scope>
</reference>
<comment type="caution">
    <text evidence="1">The sequence shown here is derived from an EMBL/GenBank/DDBJ whole genome shotgun (WGS) entry which is preliminary data.</text>
</comment>
<evidence type="ECO:0000313" key="2">
    <source>
        <dbReference type="Proteomes" id="UP000681720"/>
    </source>
</evidence>
<dbReference type="AlphaFoldDB" id="A0A8S3JNS0"/>
<gene>
    <name evidence="1" type="ORF">GIL414_LOCUS83774</name>
</gene>
<name>A0A8S3JNS0_9BILA</name>
<sequence length="189" mass="21910">MDALFAFFKDRELNPVHYDAKMKFWSETIINYCEDHGILQIDISTIVSRFRRKGKTPKCLDKIFEELIKQRRLISTNDYTYSQQSSWASWTFNKLTSSLTSLMSTKIPVDQDIFVIKELVDKKAQQVIESLQSHVCVATFDCVISYGSFIDTCRRCALIDENSINLIISTLVRDKKILIDYVGETKNVK</sequence>
<dbReference type="Pfam" id="PF25880">
    <property type="entry name" value="WHD_CHMP7_1st"/>
    <property type="match status" value="1"/>
</dbReference>
<feature type="non-terminal residue" evidence="1">
    <location>
        <position position="1"/>
    </location>
</feature>